<keyword evidence="3" id="KW-1185">Reference proteome</keyword>
<protein>
    <submittedName>
        <fullName evidence="2">MFS transporter</fullName>
    </submittedName>
</protein>
<name>A0A292YNF8_9BACL</name>
<feature type="transmembrane region" description="Helical" evidence="1">
    <location>
        <begin position="20"/>
        <end position="46"/>
    </location>
</feature>
<evidence type="ECO:0000313" key="3">
    <source>
        <dbReference type="Proteomes" id="UP000217785"/>
    </source>
</evidence>
<keyword evidence="1" id="KW-1133">Transmembrane helix</keyword>
<keyword evidence="1" id="KW-0812">Transmembrane</keyword>
<dbReference type="Proteomes" id="UP000217785">
    <property type="component" value="Unassembled WGS sequence"/>
</dbReference>
<dbReference type="AlphaFoldDB" id="A0A292YNF8"/>
<comment type="caution">
    <text evidence="2">The sequence shown here is derived from an EMBL/GenBank/DDBJ whole genome shotgun (WGS) entry which is preliminary data.</text>
</comment>
<keyword evidence="1" id="KW-0472">Membrane</keyword>
<evidence type="ECO:0000313" key="2">
    <source>
        <dbReference type="EMBL" id="GAX90015.1"/>
    </source>
</evidence>
<sequence length="69" mass="7709">MGISFLLSATITQIWQFYVYYGILTAVGFAGCGSMANSVLVSRWYIRKRAGSGRRSFIDLHTSSKRPTL</sequence>
<proteinExistence type="predicted"/>
<evidence type="ECO:0000256" key="1">
    <source>
        <dbReference type="SAM" id="Phobius"/>
    </source>
</evidence>
<reference evidence="3" key="1">
    <citation type="submission" date="2017-07" db="EMBL/GenBank/DDBJ databases">
        <title>Draft genome sequence of Effusibacillus lacus strain skLN1.</title>
        <authorList>
            <person name="Watanabe M."/>
            <person name="Kojima H."/>
            <person name="Fukui M."/>
        </authorList>
    </citation>
    <scope>NUCLEOTIDE SEQUENCE [LARGE SCALE GENOMIC DNA]</scope>
    <source>
        <strain evidence="3">skLN1</strain>
    </source>
</reference>
<dbReference type="EMBL" id="BDUF01000044">
    <property type="protein sequence ID" value="GAX90015.1"/>
    <property type="molecule type" value="Genomic_DNA"/>
</dbReference>
<organism evidence="2 3">
    <name type="scientific">Effusibacillus lacus</name>
    <dbReference type="NCBI Taxonomy" id="1348429"/>
    <lineage>
        <taxon>Bacteria</taxon>
        <taxon>Bacillati</taxon>
        <taxon>Bacillota</taxon>
        <taxon>Bacilli</taxon>
        <taxon>Bacillales</taxon>
        <taxon>Alicyclobacillaceae</taxon>
        <taxon>Effusibacillus</taxon>
    </lineage>
</organism>
<accession>A0A292YNF8</accession>
<gene>
    <name evidence="2" type="ORF">EFBL_1641</name>
</gene>